<sequence length="83" mass="8981">MRLGLMLVTDDAEGVVLPMHTSRRSTAATNLFTVKDLAEASGLPQPVIAQLVPRTDTAAGILYTAAQRQYAVDIAVELRSRRT</sequence>
<dbReference type="KEGG" id="mmc:Mmcs_5468"/>
<name>A0A5Q5BST7_MYCSS</name>
<keyword evidence="1" id="KW-0614">Plasmid</keyword>
<geneLocation type="plasmid" evidence="1">
    <name>Plasmid1</name>
</geneLocation>
<evidence type="ECO:0000313" key="1">
    <source>
        <dbReference type="EMBL" id="ABG11568.1"/>
    </source>
</evidence>
<dbReference type="AlphaFoldDB" id="A0A5Q5BST7"/>
<reference evidence="1" key="1">
    <citation type="submission" date="2006-06" db="EMBL/GenBank/DDBJ databases">
        <title>Complete sequence of plasmid of Mycobacterium sp. MCS.</title>
        <authorList>
            <consortium name="US DOE Joint Genome Institute"/>
            <person name="Copeland A."/>
            <person name="Lucas S."/>
            <person name="Lapidus A."/>
            <person name="Barry K."/>
            <person name="Detter J.C."/>
            <person name="Glavina del Rio T."/>
            <person name="Hammon N."/>
            <person name="Israni S."/>
            <person name="Dalin E."/>
            <person name="Tice H."/>
            <person name="Pitluck S."/>
            <person name="Martinez M."/>
            <person name="Schmutz J."/>
            <person name="Larimer F."/>
            <person name="Land M."/>
            <person name="Hauser L."/>
            <person name="Kyrpides N."/>
            <person name="Kim E."/>
            <person name="Miller C.D."/>
            <person name="Hughes J.E."/>
            <person name="Anderson A.J."/>
            <person name="Sims R.C."/>
            <person name="Richardson P."/>
        </authorList>
    </citation>
    <scope>NUCLEOTIDE SEQUENCE [LARGE SCALE GENOMIC DNA]</scope>
    <source>
        <strain evidence="1">MCS</strain>
        <plasmid evidence="1">Plasmid1</plasmid>
    </source>
</reference>
<proteinExistence type="predicted"/>
<gene>
    <name evidence="1" type="ordered locus">Mmcs_5468</name>
</gene>
<organism evidence="1">
    <name type="scientific">Mycobacterium sp. (strain MCS)</name>
    <dbReference type="NCBI Taxonomy" id="164756"/>
    <lineage>
        <taxon>Bacteria</taxon>
        <taxon>Bacillati</taxon>
        <taxon>Actinomycetota</taxon>
        <taxon>Actinomycetes</taxon>
        <taxon>Mycobacteriales</taxon>
        <taxon>Mycobacteriaceae</taxon>
        <taxon>Mycobacterium</taxon>
    </lineage>
</organism>
<dbReference type="EMBL" id="CP000385">
    <property type="protein sequence ID" value="ABG11568.1"/>
    <property type="molecule type" value="Genomic_DNA"/>
</dbReference>
<accession>A0A5Q5BST7</accession>
<protein>
    <submittedName>
        <fullName evidence="1">Uncharacterized protein</fullName>
    </submittedName>
</protein>